<protein>
    <submittedName>
        <fullName evidence="1">Uncharacterized protein</fullName>
    </submittedName>
</protein>
<gene>
    <name evidence="1" type="ORF">GCM10022235_31200</name>
</gene>
<keyword evidence="2" id="KW-1185">Reference proteome</keyword>
<evidence type="ECO:0000313" key="1">
    <source>
        <dbReference type="EMBL" id="GAA3560627.1"/>
    </source>
</evidence>
<evidence type="ECO:0000313" key="2">
    <source>
        <dbReference type="Proteomes" id="UP001501222"/>
    </source>
</evidence>
<organism evidence="1 2">
    <name type="scientific">Kribbella ginsengisoli</name>
    <dbReference type="NCBI Taxonomy" id="363865"/>
    <lineage>
        <taxon>Bacteria</taxon>
        <taxon>Bacillati</taxon>
        <taxon>Actinomycetota</taxon>
        <taxon>Actinomycetes</taxon>
        <taxon>Propionibacteriales</taxon>
        <taxon>Kribbellaceae</taxon>
        <taxon>Kribbella</taxon>
    </lineage>
</organism>
<reference evidence="2" key="1">
    <citation type="journal article" date="2019" name="Int. J. Syst. Evol. Microbiol.">
        <title>The Global Catalogue of Microorganisms (GCM) 10K type strain sequencing project: providing services to taxonomists for standard genome sequencing and annotation.</title>
        <authorList>
            <consortium name="The Broad Institute Genomics Platform"/>
            <consortium name="The Broad Institute Genome Sequencing Center for Infectious Disease"/>
            <person name="Wu L."/>
            <person name="Ma J."/>
        </authorList>
    </citation>
    <scope>NUCLEOTIDE SEQUENCE [LARGE SCALE GENOMIC DNA]</scope>
    <source>
        <strain evidence="2">JCM 16928</strain>
    </source>
</reference>
<comment type="caution">
    <text evidence="1">The sequence shown here is derived from an EMBL/GenBank/DDBJ whole genome shotgun (WGS) entry which is preliminary data.</text>
</comment>
<sequence>MKYGISSVSDAIRKDDLAAEGEPEVEFNVGIAGRLPRKTAAAGALIRDDAGRILFLSQMVVDPGEARGYEFLSLDEAAGRLRPSLARRIAVAVEAGDRGVPVYAEFGRSVSSAD</sequence>
<accession>A0ABP6X416</accession>
<dbReference type="Proteomes" id="UP001501222">
    <property type="component" value="Unassembled WGS sequence"/>
</dbReference>
<name>A0ABP6X416_9ACTN</name>
<proteinExistence type="predicted"/>
<dbReference type="EMBL" id="BAABAA010000003">
    <property type="protein sequence ID" value="GAA3560627.1"/>
    <property type="molecule type" value="Genomic_DNA"/>
</dbReference>